<feature type="transmembrane region" description="Helical" evidence="8">
    <location>
        <begin position="306"/>
        <end position="328"/>
    </location>
</feature>
<feature type="transmembrane region" description="Helical" evidence="8">
    <location>
        <begin position="30"/>
        <end position="50"/>
    </location>
</feature>
<comment type="subcellular location">
    <subcellularLocation>
        <location evidence="1">Cell membrane</location>
        <topology evidence="1">Multi-pass membrane protein</topology>
    </subcellularLocation>
</comment>
<dbReference type="InterPro" id="IPR011701">
    <property type="entry name" value="MFS"/>
</dbReference>
<feature type="region of interest" description="Disordered" evidence="7">
    <location>
        <begin position="392"/>
        <end position="419"/>
    </location>
</feature>
<keyword evidence="3" id="KW-1003">Cell membrane</keyword>
<keyword evidence="4 8" id="KW-0812">Transmembrane</keyword>
<dbReference type="Pfam" id="PF07690">
    <property type="entry name" value="MFS_1"/>
    <property type="match status" value="1"/>
</dbReference>
<evidence type="ECO:0000256" key="6">
    <source>
        <dbReference type="ARBA" id="ARBA00023136"/>
    </source>
</evidence>
<dbReference type="InterPro" id="IPR036259">
    <property type="entry name" value="MFS_trans_sf"/>
</dbReference>
<organism evidence="10 11">
    <name type="scientific">Streptomyces thermolilacinus SPC6</name>
    <dbReference type="NCBI Taxonomy" id="1306406"/>
    <lineage>
        <taxon>Bacteria</taxon>
        <taxon>Bacillati</taxon>
        <taxon>Actinomycetota</taxon>
        <taxon>Actinomycetes</taxon>
        <taxon>Kitasatosporales</taxon>
        <taxon>Streptomycetaceae</taxon>
        <taxon>Streptomyces</taxon>
    </lineage>
</organism>
<dbReference type="OrthoDB" id="3285778at2"/>
<evidence type="ECO:0000313" key="10">
    <source>
        <dbReference type="EMBL" id="OEJ94280.1"/>
    </source>
</evidence>
<dbReference type="eggNOG" id="COG2211">
    <property type="taxonomic scope" value="Bacteria"/>
</dbReference>
<proteinExistence type="predicted"/>
<evidence type="ECO:0000256" key="8">
    <source>
        <dbReference type="SAM" id="Phobius"/>
    </source>
</evidence>
<evidence type="ECO:0000256" key="3">
    <source>
        <dbReference type="ARBA" id="ARBA00022475"/>
    </source>
</evidence>
<evidence type="ECO:0000256" key="4">
    <source>
        <dbReference type="ARBA" id="ARBA00022692"/>
    </source>
</evidence>
<dbReference type="STRING" id="1306406.J116_007165"/>
<dbReference type="GO" id="GO:0005886">
    <property type="term" value="C:plasma membrane"/>
    <property type="evidence" value="ECO:0007669"/>
    <property type="project" value="UniProtKB-SubCell"/>
</dbReference>
<keyword evidence="5 8" id="KW-1133">Transmembrane helix</keyword>
<evidence type="ECO:0000256" key="2">
    <source>
        <dbReference type="ARBA" id="ARBA00022448"/>
    </source>
</evidence>
<feature type="transmembrane region" description="Helical" evidence="8">
    <location>
        <begin position="216"/>
        <end position="237"/>
    </location>
</feature>
<feature type="transmembrane region" description="Helical" evidence="8">
    <location>
        <begin position="249"/>
        <end position="269"/>
    </location>
</feature>
<name>A0A1D3DPM7_9ACTN</name>
<keyword evidence="11" id="KW-1185">Reference proteome</keyword>
<comment type="caution">
    <text evidence="10">The sequence shown here is derived from an EMBL/GenBank/DDBJ whole genome shotgun (WGS) entry which is preliminary data.</text>
</comment>
<sequence length="419" mass="42350">MSPLARLLVASQFAFNTGFFAVLPYLAGHLGGTLGLGGWLVGLVLGLRTFSQQGLFVVGGALTDRFGPRPVVLAGCALRVAGFAWLAWAEAVWAVIAAVVLVGFAAALFSPAVESEAAREAVRLEAAAGLPRTRLLARFSAAGQAGALLGPALGAVLLAGDFRLACGAGAGVFLLVLAGHARLMPGRAGGDPTGRARAGAGRTAAELGRVLRHRPFLALTAAYAAYLLAYNQLYLALPAELDRATGSQAALGWLFALSSALVVAGQLPLERWAARRLSWAASLRVGLVVVAGAFAAGGALRGAGGPWSPVVFVVLLSVGQMLVSPAVRAWLPDLVDARRLGLYTGAMSSLAGLVVLVGGAPAGALAGTAWYWPALAVLALLGVAAVPRAAASGRGGADRSRTGAGGTATARTNRDAGTR</sequence>
<evidence type="ECO:0000256" key="5">
    <source>
        <dbReference type="ARBA" id="ARBA00022989"/>
    </source>
</evidence>
<evidence type="ECO:0000259" key="9">
    <source>
        <dbReference type="PROSITE" id="PS50850"/>
    </source>
</evidence>
<evidence type="ECO:0000256" key="7">
    <source>
        <dbReference type="SAM" id="MobiDB-lite"/>
    </source>
</evidence>
<feature type="domain" description="Major facilitator superfamily (MFS) profile" evidence="9">
    <location>
        <begin position="1"/>
        <end position="394"/>
    </location>
</feature>
<dbReference type="AlphaFoldDB" id="A0A1D3DPM7"/>
<accession>A0A1D3DPM7</accession>
<feature type="transmembrane region" description="Helical" evidence="8">
    <location>
        <begin position="162"/>
        <end position="179"/>
    </location>
</feature>
<dbReference type="PANTHER" id="PTHR23517">
    <property type="entry name" value="RESISTANCE PROTEIN MDTM, PUTATIVE-RELATED-RELATED"/>
    <property type="match status" value="1"/>
</dbReference>
<feature type="transmembrane region" description="Helical" evidence="8">
    <location>
        <begin position="94"/>
        <end position="114"/>
    </location>
</feature>
<dbReference type="SUPFAM" id="SSF103473">
    <property type="entry name" value="MFS general substrate transporter"/>
    <property type="match status" value="1"/>
</dbReference>
<dbReference type="EMBL" id="ASHX02000001">
    <property type="protein sequence ID" value="OEJ94280.1"/>
    <property type="molecule type" value="Genomic_DNA"/>
</dbReference>
<feature type="transmembrane region" description="Helical" evidence="8">
    <location>
        <begin position="281"/>
        <end position="300"/>
    </location>
</feature>
<reference evidence="10 11" key="1">
    <citation type="journal article" date="2013" name="Genome Announc.">
        <title>Genome Sequence of Streptomyces violaceusniger Strain SPC6, a Halotolerant Streptomycete That Exhibits Rapid Growth and Development.</title>
        <authorList>
            <person name="Chen X."/>
            <person name="Zhang B."/>
            <person name="Zhang W."/>
            <person name="Wu X."/>
            <person name="Zhang M."/>
            <person name="Chen T."/>
            <person name="Liu G."/>
            <person name="Dyson P."/>
        </authorList>
    </citation>
    <scope>NUCLEOTIDE SEQUENCE [LARGE SCALE GENOMIC DNA]</scope>
    <source>
        <strain evidence="10 11">SPC6</strain>
    </source>
</reference>
<keyword evidence="2" id="KW-0813">Transport</keyword>
<protein>
    <recommendedName>
        <fullName evidence="9">Major facilitator superfamily (MFS) profile domain-containing protein</fullName>
    </recommendedName>
</protein>
<evidence type="ECO:0000313" key="11">
    <source>
        <dbReference type="Proteomes" id="UP000095329"/>
    </source>
</evidence>
<dbReference type="PANTHER" id="PTHR23517:SF2">
    <property type="entry name" value="MULTIDRUG RESISTANCE PROTEIN MDTH"/>
    <property type="match status" value="1"/>
</dbReference>
<keyword evidence="6 8" id="KW-0472">Membrane</keyword>
<evidence type="ECO:0000256" key="1">
    <source>
        <dbReference type="ARBA" id="ARBA00004651"/>
    </source>
</evidence>
<dbReference type="Proteomes" id="UP000095329">
    <property type="component" value="Unassembled WGS sequence"/>
</dbReference>
<dbReference type="GO" id="GO:0022857">
    <property type="term" value="F:transmembrane transporter activity"/>
    <property type="evidence" value="ECO:0007669"/>
    <property type="project" value="InterPro"/>
</dbReference>
<dbReference type="RefSeq" id="WP_023586407.1">
    <property type="nucleotide sequence ID" value="NZ_ASHX02000001.1"/>
</dbReference>
<dbReference type="InterPro" id="IPR050171">
    <property type="entry name" value="MFS_Transporters"/>
</dbReference>
<dbReference type="InterPro" id="IPR020846">
    <property type="entry name" value="MFS_dom"/>
</dbReference>
<feature type="transmembrane region" description="Helical" evidence="8">
    <location>
        <begin position="340"/>
        <end position="364"/>
    </location>
</feature>
<dbReference type="PROSITE" id="PS50850">
    <property type="entry name" value="MFS"/>
    <property type="match status" value="1"/>
</dbReference>
<feature type="transmembrane region" description="Helical" evidence="8">
    <location>
        <begin position="370"/>
        <end position="391"/>
    </location>
</feature>
<gene>
    <name evidence="10" type="ORF">J116_007165</name>
</gene>
<dbReference type="Gene3D" id="1.20.1250.20">
    <property type="entry name" value="MFS general substrate transporter like domains"/>
    <property type="match status" value="1"/>
</dbReference>